<dbReference type="OrthoDB" id="9789960at2"/>
<dbReference type="AlphaFoldDB" id="A0A084GJP7"/>
<dbReference type="EMBL" id="JNVC02000019">
    <property type="protein sequence ID" value="KEZ47559.1"/>
    <property type="molecule type" value="Genomic_DNA"/>
</dbReference>
<dbReference type="InterPro" id="IPR045892">
    <property type="entry name" value="CrtISO-like"/>
</dbReference>
<feature type="domain" description="Amine oxidase" evidence="1">
    <location>
        <begin position="12"/>
        <end position="490"/>
    </location>
</feature>
<dbReference type="Proteomes" id="UP000028549">
    <property type="component" value="Unassembled WGS sequence"/>
</dbReference>
<proteinExistence type="predicted"/>
<reference evidence="2 3" key="1">
    <citation type="journal article" date="2005" name="Int. J. Syst. Evol. Microbiol.">
        <title>Bacillus cibi sp. nov., isolated from jeotgal, a traditional Korean fermented seafood.</title>
        <authorList>
            <person name="Yoon J.H."/>
            <person name="Lee C.H."/>
            <person name="Oh T.K."/>
        </authorList>
    </citation>
    <scope>NUCLEOTIDE SEQUENCE [LARGE SCALE GENOMIC DNA]</scope>
    <source>
        <strain evidence="2 3">DSM 16189</strain>
    </source>
</reference>
<dbReference type="GO" id="GO:0016116">
    <property type="term" value="P:carotenoid metabolic process"/>
    <property type="evidence" value="ECO:0007669"/>
    <property type="project" value="InterPro"/>
</dbReference>
<dbReference type="GO" id="GO:0016491">
    <property type="term" value="F:oxidoreductase activity"/>
    <property type="evidence" value="ECO:0007669"/>
    <property type="project" value="InterPro"/>
</dbReference>
<protein>
    <recommendedName>
        <fullName evidence="1">Amine oxidase domain-containing protein</fullName>
    </recommendedName>
</protein>
<evidence type="ECO:0000313" key="3">
    <source>
        <dbReference type="Proteomes" id="UP000028549"/>
    </source>
</evidence>
<dbReference type="PANTHER" id="PTHR46313">
    <property type="match status" value="1"/>
</dbReference>
<dbReference type="STRING" id="246786.GS18_0219430"/>
<dbReference type="Pfam" id="PF01593">
    <property type="entry name" value="Amino_oxidase"/>
    <property type="match status" value="1"/>
</dbReference>
<dbReference type="InterPro" id="IPR036188">
    <property type="entry name" value="FAD/NAD-bd_sf"/>
</dbReference>
<dbReference type="RefSeq" id="WP_029567116.1">
    <property type="nucleotide sequence ID" value="NZ_JNVC02000019.1"/>
</dbReference>
<evidence type="ECO:0000313" key="2">
    <source>
        <dbReference type="EMBL" id="KEZ47559.1"/>
    </source>
</evidence>
<gene>
    <name evidence="2" type="ORF">GS18_0219430</name>
</gene>
<dbReference type="Gene3D" id="3.50.50.60">
    <property type="entry name" value="FAD/NAD(P)-binding domain"/>
    <property type="match status" value="2"/>
</dbReference>
<organism evidence="2 3">
    <name type="scientific">Metabacillus indicus</name>
    <name type="common">Bacillus indicus</name>
    <dbReference type="NCBI Taxonomy" id="246786"/>
    <lineage>
        <taxon>Bacteria</taxon>
        <taxon>Bacillati</taxon>
        <taxon>Bacillota</taxon>
        <taxon>Bacilli</taxon>
        <taxon>Bacillales</taxon>
        <taxon>Bacillaceae</taxon>
        <taxon>Metabacillus</taxon>
    </lineage>
</organism>
<evidence type="ECO:0000259" key="1">
    <source>
        <dbReference type="Pfam" id="PF01593"/>
    </source>
</evidence>
<sequence>MAKRTILIGGGIGGLTAAAFLAKQGTEVTILEASNEWGGCAGKFQRGKFLYPAGATLGMGFEQGGVHDKLFRELHLSFQEHSLLDVIMDIHLPEKTISYYRDRALYLKEVEKHFPHLTAKIRAFYSDIWKTGAEVKKLIDPLPVLPPKTAFEWGKLLTSLKPSTLGLLPHFQSTMAALLKKHGLQNERDFVHLIDAQLIDSMQTTSADCSAILGAYALTVYHDGAFYVNGGLYQIAEHLAAFAKDRGAVLKKRSWVKSIHKENGRYRVTDQKNKTYDADYIICNLPLPGFISLLSKDLIMQLSKAYRKKQPLQQWGTMTLYLTVKEEVIPENFPLFHQVMDNDSGDMTEGHHLFLSVSKKEDARRAPAGYRTMTASTHTDLKLWDTKEKYDRYKEVLTNRMLNSIETAIPRLQDGLTDFMPGAPGAWETFTKRPGGMVGGYPQTLEHSLFNSLSHRTGIPGIYLCGDSVFPGAGTIGVSVSGYHASQSVLRDLRS</sequence>
<keyword evidence="3" id="KW-1185">Reference proteome</keyword>
<dbReference type="SUPFAM" id="SSF51905">
    <property type="entry name" value="FAD/NAD(P)-binding domain"/>
    <property type="match status" value="1"/>
</dbReference>
<name>A0A084GJP7_METID</name>
<comment type="caution">
    <text evidence="2">The sequence shown here is derived from an EMBL/GenBank/DDBJ whole genome shotgun (WGS) entry which is preliminary data.</text>
</comment>
<accession>A0A084GJP7</accession>
<dbReference type="PANTHER" id="PTHR46313:SF3">
    <property type="entry name" value="PROLYCOPENE ISOMERASE, CHLOROPLASTIC"/>
    <property type="match status" value="1"/>
</dbReference>
<dbReference type="InterPro" id="IPR002937">
    <property type="entry name" value="Amino_oxidase"/>
</dbReference>